<evidence type="ECO:0000256" key="1">
    <source>
        <dbReference type="SAM" id="Phobius"/>
    </source>
</evidence>
<feature type="transmembrane region" description="Helical" evidence="1">
    <location>
        <begin position="23"/>
        <end position="40"/>
    </location>
</feature>
<feature type="transmembrane region" description="Helical" evidence="1">
    <location>
        <begin position="77"/>
        <end position="96"/>
    </location>
</feature>
<dbReference type="RefSeq" id="WP_307624434.1">
    <property type="nucleotide sequence ID" value="NZ_JAUSZS010000002.1"/>
</dbReference>
<comment type="caution">
    <text evidence="2">The sequence shown here is derived from an EMBL/GenBank/DDBJ whole genome shotgun (WGS) entry which is preliminary data.</text>
</comment>
<dbReference type="PANTHER" id="PTHR34980">
    <property type="entry name" value="INNER MEMBRANE PROTEIN-RELATED-RELATED"/>
    <property type="match status" value="1"/>
</dbReference>
<protein>
    <submittedName>
        <fullName evidence="2">Uncharacterized membrane protein YhaH (DUF805 family)</fullName>
    </submittedName>
</protein>
<dbReference type="InterPro" id="IPR008523">
    <property type="entry name" value="DUF805"/>
</dbReference>
<organism evidence="2 3">
    <name type="scientific">Streptomyces turgidiscabies</name>
    <dbReference type="NCBI Taxonomy" id="85558"/>
    <lineage>
        <taxon>Bacteria</taxon>
        <taxon>Bacillati</taxon>
        <taxon>Actinomycetota</taxon>
        <taxon>Actinomycetes</taxon>
        <taxon>Kitasatosporales</taxon>
        <taxon>Streptomycetaceae</taxon>
        <taxon>Streptomyces</taxon>
    </lineage>
</organism>
<evidence type="ECO:0000313" key="3">
    <source>
        <dbReference type="Proteomes" id="UP001223072"/>
    </source>
</evidence>
<gene>
    <name evidence="2" type="ORF">QFZ49_000027</name>
</gene>
<dbReference type="EMBL" id="JAUSZS010000002">
    <property type="protein sequence ID" value="MDQ0930120.1"/>
    <property type="molecule type" value="Genomic_DNA"/>
</dbReference>
<dbReference type="Proteomes" id="UP001223072">
    <property type="component" value="Unassembled WGS sequence"/>
</dbReference>
<evidence type="ECO:0000313" key="2">
    <source>
        <dbReference type="EMBL" id="MDQ0930120.1"/>
    </source>
</evidence>
<proteinExistence type="predicted"/>
<dbReference type="Pfam" id="PF05656">
    <property type="entry name" value="DUF805"/>
    <property type="match status" value="1"/>
</dbReference>
<keyword evidence="1" id="KW-0812">Transmembrane</keyword>
<sequence length="118" mass="13384">MNYYLDVLKKYVVFTGRARRKELWMFALFNIIISIVLRIVDSFLGAQIFGTVYALAVFLPSLAVGVRRLHDTGRSGWWILLGLVPVVGWIILLVFYCLDGEQGENKYGHNPKLAPSHG</sequence>
<keyword evidence="1" id="KW-0472">Membrane</keyword>
<feature type="transmembrane region" description="Helical" evidence="1">
    <location>
        <begin position="46"/>
        <end position="65"/>
    </location>
</feature>
<name>A0ABU0RGL5_9ACTN</name>
<keyword evidence="3" id="KW-1185">Reference proteome</keyword>
<dbReference type="PANTHER" id="PTHR34980:SF2">
    <property type="entry name" value="INNER MEMBRANE PROTEIN YHAH-RELATED"/>
    <property type="match status" value="1"/>
</dbReference>
<accession>A0ABU0RGL5</accession>
<keyword evidence="1" id="KW-1133">Transmembrane helix</keyword>
<reference evidence="2 3" key="1">
    <citation type="submission" date="2023-07" db="EMBL/GenBank/DDBJ databases">
        <title>Comparative genomics of wheat-associated soil bacteria to identify genetic determinants of phenazine resistance.</title>
        <authorList>
            <person name="Mouncey N."/>
        </authorList>
    </citation>
    <scope>NUCLEOTIDE SEQUENCE [LARGE SCALE GENOMIC DNA]</scope>
    <source>
        <strain evidence="2 3">W2I16</strain>
    </source>
</reference>